<keyword evidence="1" id="KW-0614">Plasmid</keyword>
<dbReference type="Proteomes" id="UP000464233">
    <property type="component" value="Plasmid LMA_pa"/>
</dbReference>
<evidence type="ECO:0000313" key="2">
    <source>
        <dbReference type="Proteomes" id="UP000464233"/>
    </source>
</evidence>
<reference evidence="1 2" key="1">
    <citation type="submission" date="2015-04" db="EMBL/GenBank/DDBJ databases">
        <title>Carnobacterium maltaromaticum LMA28 complete chromosome sequence.</title>
        <authorList>
            <person name="Borges F."/>
            <person name="Cailliez-Grimal C."/>
        </authorList>
    </citation>
    <scope>NUCLEOTIDE SEQUENCE [LARGE SCALE GENOMIC DNA]</scope>
    <source>
        <strain evidence="1 2">LMA28</strain>
        <plasmid evidence="2">Chromosome</plasmid>
    </source>
</reference>
<protein>
    <submittedName>
        <fullName evidence="1">Uncharacterized protein</fullName>
    </submittedName>
</protein>
<sequence length="163" mass="18650">MKPSKFDTETNKRITETEVLLGSLGTVEDESMYILENYRKVIPKSYTLLENKYNDVDNDSLCIEIHSNGTYVVKNDELPYTCYNSEDLCFLKELFSKTSFAVEVTERDTGAYIALVSVSAKVNNLEETGKLIKEYRVQNDLYLAEKTKEIIGNDGNIYLDNIK</sequence>
<dbReference type="AlphaFoldDB" id="A0A1Z5AYU7"/>
<gene>
    <name evidence="1" type="ORF">BN424_pa0029</name>
</gene>
<accession>A0A1Z5AYU7</accession>
<reference evidence="1 2" key="2">
    <citation type="submission" date="2015-04" db="EMBL/GenBank/DDBJ databases">
        <title>Carnobacterium maltaromaticum LMA28 plasmids.</title>
        <authorList>
            <person name="Cailliez-Grimal C."/>
            <person name="Iskandar C."/>
        </authorList>
    </citation>
    <scope>NUCLEOTIDE SEQUENCE [LARGE SCALE GENOMIC DNA]</scope>
    <source>
        <strain evidence="1 2">LMA28</strain>
        <plasmid evidence="2">Chromosome</plasmid>
    </source>
</reference>
<geneLocation type="plasmid" evidence="1">
    <name>LMA_pa</name>
</geneLocation>
<dbReference type="EMBL" id="LN846932">
    <property type="protein sequence ID" value="CRI06694.1"/>
    <property type="molecule type" value="Genomic_DNA"/>
</dbReference>
<evidence type="ECO:0000313" key="1">
    <source>
        <dbReference type="EMBL" id="CRI06694.1"/>
    </source>
</evidence>
<organism evidence="1 2">
    <name type="scientific">Carnobacterium maltaromaticum</name>
    <name type="common">Carnobacterium piscicola</name>
    <dbReference type="NCBI Taxonomy" id="2751"/>
    <lineage>
        <taxon>Bacteria</taxon>
        <taxon>Bacillati</taxon>
        <taxon>Bacillota</taxon>
        <taxon>Bacilli</taxon>
        <taxon>Lactobacillales</taxon>
        <taxon>Carnobacteriaceae</taxon>
        <taxon>Carnobacterium</taxon>
    </lineage>
</organism>
<name>A0A1Z5AYU7_CARML</name>
<proteinExistence type="predicted"/>